<dbReference type="EMBL" id="CP001359">
    <property type="protein sequence ID" value="ACL67185.1"/>
    <property type="molecule type" value="Genomic_DNA"/>
</dbReference>
<dbReference type="CDD" id="cd21153">
    <property type="entry name" value="PUA_RlmI"/>
    <property type="match status" value="1"/>
</dbReference>
<keyword evidence="7" id="KW-0694">RNA-binding</keyword>
<dbReference type="PANTHER" id="PTHR42873:SF1">
    <property type="entry name" value="S-ADENOSYLMETHIONINE-DEPENDENT METHYLTRANSFERASE DOMAIN-CONTAINING PROTEIN"/>
    <property type="match status" value="1"/>
</dbReference>
<dbReference type="PANTHER" id="PTHR42873">
    <property type="entry name" value="RIBOSOMAL RNA LARGE SUBUNIT METHYLTRANSFERASE"/>
    <property type="match status" value="1"/>
</dbReference>
<evidence type="ECO:0000256" key="8">
    <source>
        <dbReference type="ARBA" id="ARBA00038091"/>
    </source>
</evidence>
<evidence type="ECO:0000256" key="2">
    <source>
        <dbReference type="ARBA" id="ARBA00022490"/>
    </source>
</evidence>
<dbReference type="GO" id="GO:0008168">
    <property type="term" value="F:methyltransferase activity"/>
    <property type="evidence" value="ECO:0007669"/>
    <property type="project" value="UniProtKB-KW"/>
</dbReference>
<evidence type="ECO:0000313" key="11">
    <source>
        <dbReference type="Proteomes" id="UP000007089"/>
    </source>
</evidence>
<dbReference type="InterPro" id="IPR036974">
    <property type="entry name" value="PUA_sf"/>
</dbReference>
<reference evidence="10" key="1">
    <citation type="submission" date="2009-01" db="EMBL/GenBank/DDBJ databases">
        <title>Complete sequence of Anaeromyxobacter dehalogenans 2CP-1.</title>
        <authorList>
            <consortium name="US DOE Joint Genome Institute"/>
            <person name="Lucas S."/>
            <person name="Copeland A."/>
            <person name="Lapidus A."/>
            <person name="Glavina del Rio T."/>
            <person name="Dalin E."/>
            <person name="Tice H."/>
            <person name="Bruce D."/>
            <person name="Goodwin L."/>
            <person name="Pitluck S."/>
            <person name="Saunders E."/>
            <person name="Brettin T."/>
            <person name="Detter J.C."/>
            <person name="Han C."/>
            <person name="Larimer F."/>
            <person name="Land M."/>
            <person name="Hauser L."/>
            <person name="Kyrpides N."/>
            <person name="Ovchinnikova G."/>
            <person name="Beliaev A.S."/>
            <person name="Richardson P."/>
        </authorList>
    </citation>
    <scope>NUCLEOTIDE SEQUENCE</scope>
    <source>
        <strain evidence="10">2CP-1</strain>
    </source>
</reference>
<dbReference type="Gene3D" id="3.30.750.80">
    <property type="entry name" value="RNA methyltransferase domain (HRMD) like"/>
    <property type="match status" value="1"/>
</dbReference>
<evidence type="ECO:0000256" key="5">
    <source>
        <dbReference type="ARBA" id="ARBA00022679"/>
    </source>
</evidence>
<name>B8J7K5_ANAD2</name>
<evidence type="ECO:0000313" key="10">
    <source>
        <dbReference type="EMBL" id="ACL67185.1"/>
    </source>
</evidence>
<dbReference type="Proteomes" id="UP000007089">
    <property type="component" value="Chromosome"/>
</dbReference>
<dbReference type="SUPFAM" id="SSF53335">
    <property type="entry name" value="S-adenosyl-L-methionine-dependent methyltransferases"/>
    <property type="match status" value="1"/>
</dbReference>
<dbReference type="Pfam" id="PF17785">
    <property type="entry name" value="PUA_3"/>
    <property type="match status" value="1"/>
</dbReference>
<dbReference type="HOGENOM" id="CLU_014042_0_0_7"/>
<evidence type="ECO:0000256" key="6">
    <source>
        <dbReference type="ARBA" id="ARBA00022691"/>
    </source>
</evidence>
<dbReference type="AlphaFoldDB" id="B8J7K5"/>
<dbReference type="RefSeq" id="WP_015934926.1">
    <property type="nucleotide sequence ID" value="NC_011891.1"/>
</dbReference>
<dbReference type="InterPro" id="IPR015947">
    <property type="entry name" value="PUA-like_sf"/>
</dbReference>
<dbReference type="InterPro" id="IPR002478">
    <property type="entry name" value="PUA"/>
</dbReference>
<proteinExistence type="inferred from homology"/>
<dbReference type="GO" id="GO:0003723">
    <property type="term" value="F:RNA binding"/>
    <property type="evidence" value="ECO:0007669"/>
    <property type="project" value="UniProtKB-KW"/>
</dbReference>
<dbReference type="GO" id="GO:0006364">
    <property type="term" value="P:rRNA processing"/>
    <property type="evidence" value="ECO:0007669"/>
    <property type="project" value="UniProtKB-KW"/>
</dbReference>
<dbReference type="InterPro" id="IPR019614">
    <property type="entry name" value="SAM-dep_methyl-trfase"/>
</dbReference>
<evidence type="ECO:0000256" key="1">
    <source>
        <dbReference type="ARBA" id="ARBA00004496"/>
    </source>
</evidence>
<dbReference type="InterPro" id="IPR029063">
    <property type="entry name" value="SAM-dependent_MTases_sf"/>
</dbReference>
<dbReference type="CDD" id="cd11572">
    <property type="entry name" value="RlmI_M_like"/>
    <property type="match status" value="1"/>
</dbReference>
<evidence type="ECO:0000256" key="3">
    <source>
        <dbReference type="ARBA" id="ARBA00022552"/>
    </source>
</evidence>
<evidence type="ECO:0000256" key="4">
    <source>
        <dbReference type="ARBA" id="ARBA00022603"/>
    </source>
</evidence>
<dbReference type="GO" id="GO:0005737">
    <property type="term" value="C:cytoplasm"/>
    <property type="evidence" value="ECO:0007669"/>
    <property type="project" value="UniProtKB-SubCell"/>
</dbReference>
<dbReference type="Gene3D" id="3.40.50.150">
    <property type="entry name" value="Vaccinia Virus protein VP39"/>
    <property type="match status" value="1"/>
</dbReference>
<accession>B8J7K5</accession>
<keyword evidence="2" id="KW-0963">Cytoplasm</keyword>
<evidence type="ECO:0000256" key="7">
    <source>
        <dbReference type="ARBA" id="ARBA00022884"/>
    </source>
</evidence>
<evidence type="ECO:0000259" key="9">
    <source>
        <dbReference type="SMART" id="SM00359"/>
    </source>
</evidence>
<gene>
    <name evidence="10" type="ordered locus">A2cp1_3862</name>
</gene>
<keyword evidence="5" id="KW-0808">Transferase</keyword>
<organism evidence="10 11">
    <name type="scientific">Anaeromyxobacter dehalogenans (strain ATCC BAA-258 / DSM 21875 / 2CP-1)</name>
    <dbReference type="NCBI Taxonomy" id="455488"/>
    <lineage>
        <taxon>Bacteria</taxon>
        <taxon>Pseudomonadati</taxon>
        <taxon>Myxococcota</taxon>
        <taxon>Myxococcia</taxon>
        <taxon>Myxococcales</taxon>
        <taxon>Cystobacterineae</taxon>
        <taxon>Anaeromyxobacteraceae</taxon>
        <taxon>Anaeromyxobacter</taxon>
    </lineage>
</organism>
<protein>
    <recommendedName>
        <fullName evidence="9">PUA domain-containing protein</fullName>
    </recommendedName>
</protein>
<dbReference type="SUPFAM" id="SSF88697">
    <property type="entry name" value="PUA domain-like"/>
    <property type="match status" value="1"/>
</dbReference>
<dbReference type="CDD" id="cd02440">
    <property type="entry name" value="AdoMet_MTases"/>
    <property type="match status" value="1"/>
</dbReference>
<dbReference type="KEGG" id="acp:A2cp1_3862"/>
<keyword evidence="11" id="KW-1185">Reference proteome</keyword>
<dbReference type="GO" id="GO:0032259">
    <property type="term" value="P:methylation"/>
    <property type="evidence" value="ECO:0007669"/>
    <property type="project" value="UniProtKB-KW"/>
</dbReference>
<dbReference type="Pfam" id="PF10672">
    <property type="entry name" value="Methyltrans_SAM"/>
    <property type="match status" value="1"/>
</dbReference>
<feature type="domain" description="PUA" evidence="9">
    <location>
        <begin position="4"/>
        <end position="88"/>
    </location>
</feature>
<sequence length="389" mass="43059">MDERKVTVTRRGAERIARGHLWIYRTDVEKAPAGAEAGDVVALVDGRGRFLGKAFWSARSKIALRLVTRDEVPVDEAFLAARLSDAIALRRRVFGEERFVRLVHGEADLFPGLVADRYGDVGVVQTLVPATDRRKGLIAELLAGALDLRTVVERNDVRVRELEGLEQVKGVVRGPAPGPLEYREGEVRMRLDVLAGQKTGAFLDQRENHLRAGEYATGRCLDCFSYAGGFALHLARRAERVTAVEMQPVAAGLLRENAALNRAENLEVVEENAFDYLRDRSEEEPAFDLVVLDPPAFAKNKESLPAARRGYKEVNLRALQVLVPGGILVTASCSYHLSPEMLEELVLDAANDAGRRVQVLERRGAGRDHPELAGVPETRYLKALFLRVL</sequence>
<dbReference type="SMART" id="SM00359">
    <property type="entry name" value="PUA"/>
    <property type="match status" value="1"/>
</dbReference>
<comment type="subcellular location">
    <subcellularLocation>
        <location evidence="1">Cytoplasm</location>
    </subcellularLocation>
</comment>
<comment type="similarity">
    <text evidence="8">Belongs to the methyltransferase superfamily. RlmI family.</text>
</comment>
<keyword evidence="3" id="KW-0698">rRNA processing</keyword>
<dbReference type="PROSITE" id="PS50890">
    <property type="entry name" value="PUA"/>
    <property type="match status" value="1"/>
</dbReference>
<dbReference type="Gene3D" id="2.30.130.10">
    <property type="entry name" value="PUA domain"/>
    <property type="match status" value="1"/>
</dbReference>
<dbReference type="InterPro" id="IPR041532">
    <property type="entry name" value="RlmI-like_PUA"/>
</dbReference>
<keyword evidence="4" id="KW-0489">Methyltransferase</keyword>
<keyword evidence="6" id="KW-0949">S-adenosyl-L-methionine</keyword>